<keyword evidence="3" id="KW-1185">Reference proteome</keyword>
<dbReference type="Proteomes" id="UP000629098">
    <property type="component" value="Unassembled WGS sequence"/>
</dbReference>
<comment type="caution">
    <text evidence="2">The sequence shown here is derived from an EMBL/GenBank/DDBJ whole genome shotgun (WGS) entry which is preliminary data.</text>
</comment>
<evidence type="ECO:0000313" key="3">
    <source>
        <dbReference type="Proteomes" id="UP000629098"/>
    </source>
</evidence>
<sequence>MTFLSLIPKLTPTLIIMATISMPLNLFKANKVLAQTVDIQAPPYQKLQKNLIAQNPTEAALVISERGRTRALVDLLAKRLSTTNDLSVPPSIDKIKQVAKQQNATLVEYSIITDELNFEGKREAKESELYIWVIKPTGEITFRNVDLKPLWQKEKTSLTDLIAKSRESIGVNRGNVKGMIKVEPVEPKPKPNSNEKLKKLHQLLIQPIANLLPTQPDEKIIFIPQNSLFLVPFAALPDANGKYLIEKHTISTAPSIQVLDLLYQRQQQIFVETRNCTSCRFANASLPTLVVGNPTMPSVSPKPGEKPQQLSQLLGAEEEAKEIARLFNTQALTGDVATETTVKQRMSQARIIHFATQGCLEFEGMNIPGELAFAPSSQDDGWLKSEEIMNLNLNAELVVLSSDSTALGRITGDGVIGLSRSFFAGGVPSVIGSLWSPSDRETVLLMTNFYENLTKNPDKAYALRQAMLTTMKKYPNPFDWAGFTLIGVS</sequence>
<protein>
    <submittedName>
        <fullName evidence="2">CHAT domain-containing protein</fullName>
    </submittedName>
</protein>
<reference evidence="2" key="1">
    <citation type="submission" date="2020-09" db="EMBL/GenBank/DDBJ databases">
        <title>Iningainema tapete sp. nov. (Scytonemataceae, Cyanobacteria) from greenhouses in central Florida (USA) produces two types of nodularin with biosynthetic potential for microcystin-LR and anabaenopeptins.</title>
        <authorList>
            <person name="Berthold D.E."/>
            <person name="Lefler F.W."/>
            <person name="Huang I.-S."/>
            <person name="Abdulla H."/>
            <person name="Zimba P.V."/>
            <person name="Laughinghouse H.D. IV."/>
        </authorList>
    </citation>
    <scope>NUCLEOTIDE SEQUENCE</scope>
    <source>
        <strain evidence="2">BLCCT55</strain>
    </source>
</reference>
<dbReference type="InterPro" id="IPR024983">
    <property type="entry name" value="CHAT_dom"/>
</dbReference>
<dbReference type="Pfam" id="PF12770">
    <property type="entry name" value="CHAT"/>
    <property type="match status" value="1"/>
</dbReference>
<evidence type="ECO:0000313" key="2">
    <source>
        <dbReference type="EMBL" id="MBD2771953.1"/>
    </source>
</evidence>
<proteinExistence type="predicted"/>
<dbReference type="PANTHER" id="PTHR10098">
    <property type="entry name" value="RAPSYN-RELATED"/>
    <property type="match status" value="1"/>
</dbReference>
<feature type="domain" description="CHAT" evidence="1">
    <location>
        <begin position="195"/>
        <end position="487"/>
    </location>
</feature>
<organism evidence="2 3">
    <name type="scientific">Iningainema tapete BLCC-T55</name>
    <dbReference type="NCBI Taxonomy" id="2748662"/>
    <lineage>
        <taxon>Bacteria</taxon>
        <taxon>Bacillati</taxon>
        <taxon>Cyanobacteriota</taxon>
        <taxon>Cyanophyceae</taxon>
        <taxon>Nostocales</taxon>
        <taxon>Scytonemataceae</taxon>
        <taxon>Iningainema tapete</taxon>
    </lineage>
</organism>
<dbReference type="EMBL" id="JACXAE010000031">
    <property type="protein sequence ID" value="MBD2771953.1"/>
    <property type="molecule type" value="Genomic_DNA"/>
</dbReference>
<accession>A0A8J6XE15</accession>
<dbReference type="AlphaFoldDB" id="A0A8J6XE15"/>
<name>A0A8J6XE15_9CYAN</name>
<dbReference type="PANTHER" id="PTHR10098:SF108">
    <property type="entry name" value="TETRATRICOPEPTIDE REPEAT PROTEIN 28"/>
    <property type="match status" value="1"/>
</dbReference>
<gene>
    <name evidence="2" type="ORF">ICL16_07555</name>
</gene>
<evidence type="ECO:0000259" key="1">
    <source>
        <dbReference type="Pfam" id="PF12770"/>
    </source>
</evidence>